<dbReference type="AlphaFoldDB" id="A0AAV9M7E1"/>
<feature type="region of interest" description="Disordered" evidence="1">
    <location>
        <begin position="1"/>
        <end position="30"/>
    </location>
</feature>
<organism evidence="2 3">
    <name type="scientific">Solanum pinnatisectum</name>
    <name type="common">tansyleaf nightshade</name>
    <dbReference type="NCBI Taxonomy" id="50273"/>
    <lineage>
        <taxon>Eukaryota</taxon>
        <taxon>Viridiplantae</taxon>
        <taxon>Streptophyta</taxon>
        <taxon>Embryophyta</taxon>
        <taxon>Tracheophyta</taxon>
        <taxon>Spermatophyta</taxon>
        <taxon>Magnoliopsida</taxon>
        <taxon>eudicotyledons</taxon>
        <taxon>Gunneridae</taxon>
        <taxon>Pentapetalae</taxon>
        <taxon>asterids</taxon>
        <taxon>lamiids</taxon>
        <taxon>Solanales</taxon>
        <taxon>Solanaceae</taxon>
        <taxon>Solanoideae</taxon>
        <taxon>Solaneae</taxon>
        <taxon>Solanum</taxon>
    </lineage>
</organism>
<dbReference type="EMBL" id="JAWPEI010000002">
    <property type="protein sequence ID" value="KAK4733741.1"/>
    <property type="molecule type" value="Genomic_DNA"/>
</dbReference>
<accession>A0AAV9M7E1</accession>
<protein>
    <submittedName>
        <fullName evidence="2">Uncharacterized protein</fullName>
    </submittedName>
</protein>
<feature type="compositionally biased region" description="Low complexity" evidence="1">
    <location>
        <begin position="114"/>
        <end position="124"/>
    </location>
</feature>
<evidence type="ECO:0000313" key="2">
    <source>
        <dbReference type="EMBL" id="KAK4733741.1"/>
    </source>
</evidence>
<reference evidence="2 3" key="1">
    <citation type="submission" date="2023-10" db="EMBL/GenBank/DDBJ databases">
        <title>Genome-Wide Identification Analysis in wild type Solanum Pinnatisectum Reveals Some Genes Defensing Phytophthora Infestans.</title>
        <authorList>
            <person name="Sun C."/>
        </authorList>
    </citation>
    <scope>NUCLEOTIDE SEQUENCE [LARGE SCALE GENOMIC DNA]</scope>
    <source>
        <strain evidence="2">LQN</strain>
        <tissue evidence="2">Leaf</tissue>
    </source>
</reference>
<feature type="compositionally biased region" description="Basic and acidic residues" evidence="1">
    <location>
        <begin position="1"/>
        <end position="18"/>
    </location>
</feature>
<feature type="region of interest" description="Disordered" evidence="1">
    <location>
        <begin position="50"/>
        <end position="77"/>
    </location>
</feature>
<evidence type="ECO:0000256" key="1">
    <source>
        <dbReference type="SAM" id="MobiDB-lite"/>
    </source>
</evidence>
<comment type="caution">
    <text evidence="2">The sequence shown here is derived from an EMBL/GenBank/DDBJ whole genome shotgun (WGS) entry which is preliminary data.</text>
</comment>
<dbReference type="Proteomes" id="UP001311915">
    <property type="component" value="Unassembled WGS sequence"/>
</dbReference>
<evidence type="ECO:0000313" key="3">
    <source>
        <dbReference type="Proteomes" id="UP001311915"/>
    </source>
</evidence>
<sequence>MNMSKELRPEAPNSDRNDSSLATPAGYHNQIDVVHPAEATIMQEEAELMQKKMKEQKAKNQNTNLMASEKSSKDTQSSNFSFRIKDYLINVTPISILYVMQDTNQGKDVENSGQEQQQVEQTRQSHLATGESLETKCW</sequence>
<keyword evidence="3" id="KW-1185">Reference proteome</keyword>
<proteinExistence type="predicted"/>
<gene>
    <name evidence="2" type="ORF">R3W88_008002</name>
</gene>
<name>A0AAV9M7E1_9SOLN</name>
<feature type="region of interest" description="Disordered" evidence="1">
    <location>
        <begin position="106"/>
        <end position="138"/>
    </location>
</feature>